<organism evidence="7 8">
    <name type="scientific">Nocardia goodfellowii</name>
    <dbReference type="NCBI Taxonomy" id="882446"/>
    <lineage>
        <taxon>Bacteria</taxon>
        <taxon>Bacillati</taxon>
        <taxon>Actinomycetota</taxon>
        <taxon>Actinomycetes</taxon>
        <taxon>Mycobacteriales</taxon>
        <taxon>Nocardiaceae</taxon>
        <taxon>Nocardia</taxon>
    </lineage>
</organism>
<accession>A0ABS4QN71</accession>
<evidence type="ECO:0000256" key="2">
    <source>
        <dbReference type="ARBA" id="ARBA00023125"/>
    </source>
</evidence>
<keyword evidence="3" id="KW-0804">Transcription</keyword>
<protein>
    <submittedName>
        <fullName evidence="7">AcrR family transcriptional regulator</fullName>
    </submittedName>
</protein>
<feature type="region of interest" description="Disordered" evidence="5">
    <location>
        <begin position="192"/>
        <end position="221"/>
    </location>
</feature>
<feature type="compositionally biased region" description="Low complexity" evidence="5">
    <location>
        <begin position="192"/>
        <end position="204"/>
    </location>
</feature>
<evidence type="ECO:0000256" key="1">
    <source>
        <dbReference type="ARBA" id="ARBA00023015"/>
    </source>
</evidence>
<dbReference type="PANTHER" id="PTHR30055:SF234">
    <property type="entry name" value="HTH-TYPE TRANSCRIPTIONAL REGULATOR BETI"/>
    <property type="match status" value="1"/>
</dbReference>
<dbReference type="PANTHER" id="PTHR30055">
    <property type="entry name" value="HTH-TYPE TRANSCRIPTIONAL REGULATOR RUTR"/>
    <property type="match status" value="1"/>
</dbReference>
<dbReference type="InterPro" id="IPR001647">
    <property type="entry name" value="HTH_TetR"/>
</dbReference>
<dbReference type="InterPro" id="IPR049445">
    <property type="entry name" value="TetR_SbtR-like_C"/>
</dbReference>
<dbReference type="InterPro" id="IPR036271">
    <property type="entry name" value="Tet_transcr_reg_TetR-rel_C_sf"/>
</dbReference>
<evidence type="ECO:0000256" key="5">
    <source>
        <dbReference type="SAM" id="MobiDB-lite"/>
    </source>
</evidence>
<reference evidence="7 8" key="1">
    <citation type="submission" date="2021-03" db="EMBL/GenBank/DDBJ databases">
        <title>Sequencing the genomes of 1000 actinobacteria strains.</title>
        <authorList>
            <person name="Klenk H.-P."/>
        </authorList>
    </citation>
    <scope>NUCLEOTIDE SEQUENCE [LARGE SCALE GENOMIC DNA]</scope>
    <source>
        <strain evidence="7 8">DSM 45516</strain>
    </source>
</reference>
<dbReference type="Proteomes" id="UP001519325">
    <property type="component" value="Unassembled WGS sequence"/>
</dbReference>
<name>A0ABS4QN71_9NOCA</name>
<dbReference type="RefSeq" id="WP_209896449.1">
    <property type="nucleotide sequence ID" value="NZ_JAGGMR010000001.1"/>
</dbReference>
<feature type="DNA-binding region" description="H-T-H motif" evidence="4">
    <location>
        <begin position="39"/>
        <end position="58"/>
    </location>
</feature>
<dbReference type="Gene3D" id="1.10.357.10">
    <property type="entry name" value="Tetracycline Repressor, domain 2"/>
    <property type="match status" value="1"/>
</dbReference>
<keyword evidence="1" id="KW-0805">Transcription regulation</keyword>
<dbReference type="Pfam" id="PF21597">
    <property type="entry name" value="TetR_C_43"/>
    <property type="match status" value="1"/>
</dbReference>
<feature type="domain" description="HTH tetR-type" evidence="6">
    <location>
        <begin position="17"/>
        <end position="76"/>
    </location>
</feature>
<dbReference type="Pfam" id="PF00440">
    <property type="entry name" value="TetR_N"/>
    <property type="match status" value="1"/>
</dbReference>
<keyword evidence="8" id="KW-1185">Reference proteome</keyword>
<evidence type="ECO:0000256" key="3">
    <source>
        <dbReference type="ARBA" id="ARBA00023163"/>
    </source>
</evidence>
<dbReference type="InterPro" id="IPR009057">
    <property type="entry name" value="Homeodomain-like_sf"/>
</dbReference>
<evidence type="ECO:0000313" key="7">
    <source>
        <dbReference type="EMBL" id="MBP2193156.1"/>
    </source>
</evidence>
<sequence length="221" mass="23650">MTESRSSRHRAVRRDAALNREKLLTVAAELISRRGPSVPLTEIAAAAGVGVGTFYRGYPDRTALLHALEHRAYAMLEAVLDEITASGETSVEAIETYLRRCLDLGDQLVLPLRGAPPLIDSEALAARNRIAATLERFLADGRADGTIRPDVVATDIVICAALLTQPLPRTSLWSTFADRHLTLFVSGLRPTGGAPLAGPAPGDLESLLREPLDPDGQPATT</sequence>
<evidence type="ECO:0000256" key="4">
    <source>
        <dbReference type="PROSITE-ProRule" id="PRU00335"/>
    </source>
</evidence>
<dbReference type="SUPFAM" id="SSF48498">
    <property type="entry name" value="Tetracyclin repressor-like, C-terminal domain"/>
    <property type="match status" value="1"/>
</dbReference>
<dbReference type="SUPFAM" id="SSF46689">
    <property type="entry name" value="Homeodomain-like"/>
    <property type="match status" value="1"/>
</dbReference>
<comment type="caution">
    <text evidence="7">The sequence shown here is derived from an EMBL/GenBank/DDBJ whole genome shotgun (WGS) entry which is preliminary data.</text>
</comment>
<dbReference type="InterPro" id="IPR050109">
    <property type="entry name" value="HTH-type_TetR-like_transc_reg"/>
</dbReference>
<evidence type="ECO:0000259" key="6">
    <source>
        <dbReference type="PROSITE" id="PS50977"/>
    </source>
</evidence>
<keyword evidence="2 4" id="KW-0238">DNA-binding</keyword>
<evidence type="ECO:0000313" key="8">
    <source>
        <dbReference type="Proteomes" id="UP001519325"/>
    </source>
</evidence>
<dbReference type="EMBL" id="JAGGMR010000001">
    <property type="protein sequence ID" value="MBP2193156.1"/>
    <property type="molecule type" value="Genomic_DNA"/>
</dbReference>
<gene>
    <name evidence="7" type="ORF">BJ987_006057</name>
</gene>
<dbReference type="PROSITE" id="PS50977">
    <property type="entry name" value="HTH_TETR_2"/>
    <property type="match status" value="1"/>
</dbReference>
<proteinExistence type="predicted"/>